<organism evidence="10 11">
    <name type="scientific">Paraferrimonas haliotis</name>
    <dbReference type="NCBI Taxonomy" id="2013866"/>
    <lineage>
        <taxon>Bacteria</taxon>
        <taxon>Pseudomonadati</taxon>
        <taxon>Pseudomonadota</taxon>
        <taxon>Gammaproteobacteria</taxon>
        <taxon>Alteromonadales</taxon>
        <taxon>Ferrimonadaceae</taxon>
        <taxon>Paraferrimonas</taxon>
    </lineage>
</organism>
<sequence length="353" mass="39136">MMKILDWYIARILVSTSALTLLILTGLSGIIKWVDQLRMVGRGTYDMSDALIYVLYLIPRDIEMFFPMAVLLGALIGLGMMAQSSELVVMQASGWSRLDIIKSVMKTAIPLMLLVMAIGEWVAPVSEQTGRQLQAHKVSGGKMFKGKRSTWAKDGDLFVNIAEVEKATLLKGITQYQFDDNQHLIAVISAAKADFSDGIWKMHDVTVTRLTDTKVTLNHNETQNWQSTLTPDKLSVVSVKPEALSIKGLVGYLDYLKVNKQDPSRYELALWRKLMQPFTVAVMMLMALSFVFSPIRTSTMGARVLIGVVAGFTYYVSSEVLGTVSLVYQLPAAVGAITPSVLFVGVAMWLLRR</sequence>
<evidence type="ECO:0000256" key="4">
    <source>
        <dbReference type="ARBA" id="ARBA00022475"/>
    </source>
</evidence>
<evidence type="ECO:0000313" key="11">
    <source>
        <dbReference type="Proteomes" id="UP001157439"/>
    </source>
</evidence>
<evidence type="ECO:0000256" key="9">
    <source>
        <dbReference type="SAM" id="Phobius"/>
    </source>
</evidence>
<dbReference type="GO" id="GO:0015920">
    <property type="term" value="P:lipopolysaccharide transport"/>
    <property type="evidence" value="ECO:0007669"/>
    <property type="project" value="TreeGrafter"/>
</dbReference>
<feature type="transmembrane region" description="Helical" evidence="9">
    <location>
        <begin position="300"/>
        <end position="316"/>
    </location>
</feature>
<evidence type="ECO:0000313" key="10">
    <source>
        <dbReference type="EMBL" id="GLS83111.1"/>
    </source>
</evidence>
<comment type="subcellular location">
    <subcellularLocation>
        <location evidence="2">Cell membrane</location>
        <topology evidence="2">Multi-pass membrane protein</topology>
    </subcellularLocation>
</comment>
<dbReference type="PANTHER" id="PTHR33529">
    <property type="entry name" value="SLR0882 PROTEIN-RELATED"/>
    <property type="match status" value="1"/>
</dbReference>
<feature type="transmembrane region" description="Helical" evidence="9">
    <location>
        <begin position="64"/>
        <end position="82"/>
    </location>
</feature>
<dbReference type="EMBL" id="BSPO01000002">
    <property type="protein sequence ID" value="GLS83111.1"/>
    <property type="molecule type" value="Genomic_DNA"/>
</dbReference>
<comment type="caution">
    <text evidence="10">The sequence shown here is derived from an EMBL/GenBank/DDBJ whole genome shotgun (WGS) entry which is preliminary data.</text>
</comment>
<protein>
    <submittedName>
        <fullName evidence="10">LPS export ABC transporter permease LptG</fullName>
    </submittedName>
</protein>
<dbReference type="GO" id="GO:0043190">
    <property type="term" value="C:ATP-binding cassette (ABC) transporter complex"/>
    <property type="evidence" value="ECO:0007669"/>
    <property type="project" value="InterPro"/>
</dbReference>
<name>A0AA37TXB8_9GAMM</name>
<dbReference type="Proteomes" id="UP001157439">
    <property type="component" value="Unassembled WGS sequence"/>
</dbReference>
<keyword evidence="7 9" id="KW-0472">Membrane</keyword>
<feature type="transmembrane region" description="Helical" evidence="9">
    <location>
        <begin position="328"/>
        <end position="351"/>
    </location>
</feature>
<gene>
    <name evidence="10" type="primary">lptG</name>
    <name evidence="10" type="ORF">GCM10007894_10880</name>
</gene>
<keyword evidence="6 9" id="KW-1133">Transmembrane helix</keyword>
<evidence type="ECO:0000256" key="5">
    <source>
        <dbReference type="ARBA" id="ARBA00022692"/>
    </source>
</evidence>
<comment type="subunit">
    <text evidence="8">Component of the lipopolysaccharide transport and assembly complex. The LptBFG transporter is composed of two ATP-binding proteins (LptB) and two transmembrane proteins (LptF and LptG).</text>
</comment>
<evidence type="ECO:0000256" key="8">
    <source>
        <dbReference type="ARBA" id="ARBA00026081"/>
    </source>
</evidence>
<evidence type="ECO:0000256" key="7">
    <source>
        <dbReference type="ARBA" id="ARBA00023136"/>
    </source>
</evidence>
<dbReference type="GO" id="GO:0055085">
    <property type="term" value="P:transmembrane transport"/>
    <property type="evidence" value="ECO:0007669"/>
    <property type="project" value="InterPro"/>
</dbReference>
<evidence type="ECO:0000256" key="2">
    <source>
        <dbReference type="ARBA" id="ARBA00004651"/>
    </source>
</evidence>
<evidence type="ECO:0000256" key="1">
    <source>
        <dbReference type="ARBA" id="ARBA00002265"/>
    </source>
</evidence>
<keyword evidence="4" id="KW-1003">Cell membrane</keyword>
<keyword evidence="5 9" id="KW-0812">Transmembrane</keyword>
<dbReference type="PANTHER" id="PTHR33529:SF2">
    <property type="entry name" value="LIPOPOLYSACCHARIDE EXPORT SYSTEM PERMEASE PROTEIN LPTG"/>
    <property type="match status" value="1"/>
</dbReference>
<accession>A0AA37TXB8</accession>
<evidence type="ECO:0000256" key="3">
    <source>
        <dbReference type="ARBA" id="ARBA00007725"/>
    </source>
</evidence>
<feature type="transmembrane region" description="Helical" evidence="9">
    <location>
        <begin position="274"/>
        <end position="293"/>
    </location>
</feature>
<dbReference type="Pfam" id="PF03739">
    <property type="entry name" value="LptF_LptG"/>
    <property type="match status" value="1"/>
</dbReference>
<comment type="function">
    <text evidence="1">Part of the ABC transporter complex LptBFG involved in the translocation of lipopolysaccharide (LPS) from the inner membrane to the outer membrane.</text>
</comment>
<comment type="similarity">
    <text evidence="3">Belongs to the LptF/LptG family.</text>
</comment>
<evidence type="ECO:0000256" key="6">
    <source>
        <dbReference type="ARBA" id="ARBA00022989"/>
    </source>
</evidence>
<dbReference type="NCBIfam" id="TIGR04408">
    <property type="entry name" value="LptG_lptG"/>
    <property type="match status" value="1"/>
</dbReference>
<feature type="transmembrane region" description="Helical" evidence="9">
    <location>
        <begin position="12"/>
        <end position="34"/>
    </location>
</feature>
<keyword evidence="11" id="KW-1185">Reference proteome</keyword>
<dbReference type="InterPro" id="IPR030923">
    <property type="entry name" value="LptG"/>
</dbReference>
<dbReference type="InterPro" id="IPR005495">
    <property type="entry name" value="LptG/LptF_permease"/>
</dbReference>
<proteinExistence type="inferred from homology"/>
<feature type="transmembrane region" description="Helical" evidence="9">
    <location>
        <begin position="103"/>
        <end position="123"/>
    </location>
</feature>
<reference evidence="10 11" key="1">
    <citation type="journal article" date="2014" name="Int. J. Syst. Evol. Microbiol.">
        <title>Complete genome sequence of Corynebacterium casei LMG S-19264T (=DSM 44701T), isolated from a smear-ripened cheese.</title>
        <authorList>
            <consortium name="US DOE Joint Genome Institute (JGI-PGF)"/>
            <person name="Walter F."/>
            <person name="Albersmeier A."/>
            <person name="Kalinowski J."/>
            <person name="Ruckert C."/>
        </authorList>
    </citation>
    <scope>NUCLEOTIDE SEQUENCE [LARGE SCALE GENOMIC DNA]</scope>
    <source>
        <strain evidence="10 11">NBRC 112785</strain>
    </source>
</reference>
<dbReference type="AlphaFoldDB" id="A0AA37TXB8"/>